<dbReference type="Gene3D" id="3.30.70.1740">
    <property type="entry name" value="Bypass-of-forespore C, C-terminal domain"/>
    <property type="match status" value="1"/>
</dbReference>
<evidence type="ECO:0000256" key="1">
    <source>
        <dbReference type="SAM" id="Phobius"/>
    </source>
</evidence>
<dbReference type="EMBL" id="JBHTGQ010000002">
    <property type="protein sequence ID" value="MFC7748428.1"/>
    <property type="molecule type" value="Genomic_DNA"/>
</dbReference>
<keyword evidence="1" id="KW-1133">Transmembrane helix</keyword>
<evidence type="ECO:0000259" key="2">
    <source>
        <dbReference type="Pfam" id="PF08955"/>
    </source>
</evidence>
<reference evidence="4" key="1">
    <citation type="journal article" date="2019" name="Int. J. Syst. Evol. Microbiol.">
        <title>The Global Catalogue of Microorganisms (GCM) 10K type strain sequencing project: providing services to taxonomists for standard genome sequencing and annotation.</title>
        <authorList>
            <consortium name="The Broad Institute Genomics Platform"/>
            <consortium name="The Broad Institute Genome Sequencing Center for Infectious Disease"/>
            <person name="Wu L."/>
            <person name="Ma J."/>
        </authorList>
    </citation>
    <scope>NUCLEOTIDE SEQUENCE [LARGE SCALE GENOMIC DNA]</scope>
    <source>
        <strain evidence="4">JCM 18657</strain>
    </source>
</reference>
<organism evidence="3 4">
    <name type="scientific">Paenibacillus thermoaerophilus</name>
    <dbReference type="NCBI Taxonomy" id="1215385"/>
    <lineage>
        <taxon>Bacteria</taxon>
        <taxon>Bacillati</taxon>
        <taxon>Bacillota</taxon>
        <taxon>Bacilli</taxon>
        <taxon>Bacillales</taxon>
        <taxon>Paenibacillaceae</taxon>
        <taxon>Paenibacillus</taxon>
    </lineage>
</organism>
<dbReference type="Pfam" id="PF08955">
    <property type="entry name" value="BofC_C"/>
    <property type="match status" value="1"/>
</dbReference>
<protein>
    <submittedName>
        <fullName evidence="3">BofC C-terminal domain-containing protein</fullName>
    </submittedName>
</protein>
<dbReference type="InterPro" id="IPR038117">
    <property type="entry name" value="BofC_C_sf"/>
</dbReference>
<keyword evidence="1" id="KW-0472">Membrane</keyword>
<dbReference type="InterPro" id="IPR015050">
    <property type="entry name" value="BofC_C"/>
</dbReference>
<comment type="caution">
    <text evidence="3">The sequence shown here is derived from an EMBL/GenBank/DDBJ whole genome shotgun (WGS) entry which is preliminary data.</text>
</comment>
<feature type="domain" description="Bypass of forespore C C-terminal" evidence="2">
    <location>
        <begin position="171"/>
        <end position="247"/>
    </location>
</feature>
<accession>A0ABW2UZK4</accession>
<keyword evidence="1" id="KW-0812">Transmembrane</keyword>
<dbReference type="RefSeq" id="WP_138788974.1">
    <property type="nucleotide sequence ID" value="NZ_JBHTGQ010000002.1"/>
</dbReference>
<feature type="transmembrane region" description="Helical" evidence="1">
    <location>
        <begin position="52"/>
        <end position="70"/>
    </location>
</feature>
<sequence length="263" mass="29220">MTPDFGSGADGFCVGIFVGIAGKPRKNSDGGIVMINRIWKQLKKRLRLRRRWIGLAIVAATVSASALLMLEVSRARSEKPLKDMPVWQNAPAQESALDKLRQEANKHAIDRIRSAGGKYESEMVKQYICGTESISLGQKTARELQQLLDDHPDWELTITGDAKVRIAETIEDLSPACKATAYFGMDDTGHLNLYEGPPENEKVLRTFFQLNVEHMESSLPPEAIQELRKGIRVEDLAQYNSVLSTFNDFAVDDAKKVSKLSGS</sequence>
<evidence type="ECO:0000313" key="3">
    <source>
        <dbReference type="EMBL" id="MFC7748428.1"/>
    </source>
</evidence>
<name>A0ABW2UZK4_9BACL</name>
<dbReference type="Proteomes" id="UP001596528">
    <property type="component" value="Unassembled WGS sequence"/>
</dbReference>
<keyword evidence="4" id="KW-1185">Reference proteome</keyword>
<proteinExistence type="predicted"/>
<gene>
    <name evidence="3" type="ORF">ACFQWB_00520</name>
</gene>
<evidence type="ECO:0000313" key="4">
    <source>
        <dbReference type="Proteomes" id="UP001596528"/>
    </source>
</evidence>